<dbReference type="InParanoid" id="G5A2G4"/>
<dbReference type="RefSeq" id="XP_009534716.1">
    <property type="nucleotide sequence ID" value="XM_009536421.1"/>
</dbReference>
<dbReference type="AlphaFoldDB" id="G5A2G4"/>
<name>G5A2G4_PHYSP</name>
<proteinExistence type="predicted"/>
<sequence>MDRFDAVKFKTLPGVCTRVFDIRFGPKGLSIRHFARISRDERMTWLETGGSNFDNLSATAKLEKAVPANCIEDFVDSTRVLVTYAREYCWQELIDLTEKILEFIEGKLIHVSWVPNVPSSVVYWVKDVLEDFREAAAGNDDIRQVQVRCSTDDRLRRDLMFIKVHRHQDSNKICGCIPMNVLKKIPVQVDPASGENHSLCLRFLSFAGCAEKDGGYPSNGGHFVPNRLPDGVKTEIKKRCEDRKQEYKQL</sequence>
<dbReference type="EMBL" id="JH159159">
    <property type="protein sequence ID" value="EGZ09855.1"/>
    <property type="molecule type" value="Genomic_DNA"/>
</dbReference>
<dbReference type="GeneID" id="20660647"/>
<accession>G5A2G4</accession>
<gene>
    <name evidence="1" type="ORF">PHYSODRAFT_523354</name>
</gene>
<keyword evidence="2" id="KW-1185">Reference proteome</keyword>
<organism evidence="1 2">
    <name type="scientific">Phytophthora sojae (strain P6497)</name>
    <name type="common">Soybean stem and root rot agent</name>
    <name type="synonym">Phytophthora megasperma f. sp. glycines</name>
    <dbReference type="NCBI Taxonomy" id="1094619"/>
    <lineage>
        <taxon>Eukaryota</taxon>
        <taxon>Sar</taxon>
        <taxon>Stramenopiles</taxon>
        <taxon>Oomycota</taxon>
        <taxon>Peronosporomycetes</taxon>
        <taxon>Peronosporales</taxon>
        <taxon>Peronosporaceae</taxon>
        <taxon>Phytophthora</taxon>
    </lineage>
</organism>
<dbReference type="KEGG" id="psoj:PHYSODRAFT_523354"/>
<protein>
    <submittedName>
        <fullName evidence="1">Uncharacterized protein</fullName>
    </submittedName>
</protein>
<reference evidence="1 2" key="1">
    <citation type="journal article" date="2006" name="Science">
        <title>Phytophthora genome sequences uncover evolutionary origins and mechanisms of pathogenesis.</title>
        <authorList>
            <person name="Tyler B.M."/>
            <person name="Tripathy S."/>
            <person name="Zhang X."/>
            <person name="Dehal P."/>
            <person name="Jiang R.H."/>
            <person name="Aerts A."/>
            <person name="Arredondo F.D."/>
            <person name="Baxter L."/>
            <person name="Bensasson D."/>
            <person name="Beynon J.L."/>
            <person name="Chapman J."/>
            <person name="Damasceno C.M."/>
            <person name="Dorrance A.E."/>
            <person name="Dou D."/>
            <person name="Dickerman A.W."/>
            <person name="Dubchak I.L."/>
            <person name="Garbelotto M."/>
            <person name="Gijzen M."/>
            <person name="Gordon S.G."/>
            <person name="Govers F."/>
            <person name="Grunwald N.J."/>
            <person name="Huang W."/>
            <person name="Ivors K.L."/>
            <person name="Jones R.W."/>
            <person name="Kamoun S."/>
            <person name="Krampis K."/>
            <person name="Lamour K.H."/>
            <person name="Lee M.K."/>
            <person name="McDonald W.H."/>
            <person name="Medina M."/>
            <person name="Meijer H.J."/>
            <person name="Nordberg E.K."/>
            <person name="Maclean D.J."/>
            <person name="Ospina-Giraldo M.D."/>
            <person name="Morris P.F."/>
            <person name="Phuntumart V."/>
            <person name="Putnam N.H."/>
            <person name="Rash S."/>
            <person name="Rose J.K."/>
            <person name="Sakihama Y."/>
            <person name="Salamov A.A."/>
            <person name="Savidor A."/>
            <person name="Scheuring C.F."/>
            <person name="Smith B.M."/>
            <person name="Sobral B.W."/>
            <person name="Terry A."/>
            <person name="Torto-Alalibo T.A."/>
            <person name="Win J."/>
            <person name="Xu Z."/>
            <person name="Zhang H."/>
            <person name="Grigoriev I.V."/>
            <person name="Rokhsar D.S."/>
            <person name="Boore J.L."/>
        </authorList>
    </citation>
    <scope>NUCLEOTIDE SEQUENCE [LARGE SCALE GENOMIC DNA]</scope>
    <source>
        <strain evidence="1 2">P6497</strain>
    </source>
</reference>
<evidence type="ECO:0000313" key="2">
    <source>
        <dbReference type="Proteomes" id="UP000002640"/>
    </source>
</evidence>
<dbReference type="Proteomes" id="UP000002640">
    <property type="component" value="Unassembled WGS sequence"/>
</dbReference>
<evidence type="ECO:0000313" key="1">
    <source>
        <dbReference type="EMBL" id="EGZ09855.1"/>
    </source>
</evidence>